<sequence>MTDEDKSKEGNVEGTINAVTGLAKAVPVYEDAIQPAAKEIGKALGTVAKTVNVALAPVKGLVWGYEQIEEFVSSKVSEKLQNTPEEEIVTPKPNVAGPALESLRYTGHEESLRELYANLLAASMDSMTSARAHPGFVEILKQITPDEAKLLKLFTHHRPFPLLDVRQESTEAGKRGGRDILKSFSTLGEEAGCENANLTPSYLDNLSRLGLIEIPTFFEYTAPNVYDQLESHPTIESIKQQLNNLPNQQCQIQRRGAQVTQLGRQFINICVIDHAAKRPPKP</sequence>
<keyword evidence="1" id="KW-0614">Plasmid</keyword>
<dbReference type="Pfam" id="PF14337">
    <property type="entry name" value="Abi_alpha"/>
    <property type="match status" value="1"/>
</dbReference>
<proteinExistence type="predicted"/>
<dbReference type="KEGG" id="pdj:D0907_19960"/>
<gene>
    <name evidence="1" type="ORF">D0907_19960</name>
</gene>
<dbReference type="RefSeq" id="WP_118845344.1">
    <property type="nucleotide sequence ID" value="NZ_CP032092.1"/>
</dbReference>
<dbReference type="Gene3D" id="3.30.110.190">
    <property type="match status" value="1"/>
</dbReference>
<evidence type="ECO:0000313" key="1">
    <source>
        <dbReference type="EMBL" id="AXV67616.1"/>
    </source>
</evidence>
<dbReference type="AlphaFoldDB" id="A0AAD0SB43"/>
<dbReference type="GeneID" id="99507764"/>
<organism evidence="1 2">
    <name type="scientific">Pseudoalteromonas lipolytica</name>
    <dbReference type="NCBI Taxonomy" id="570156"/>
    <lineage>
        <taxon>Bacteria</taxon>
        <taxon>Pseudomonadati</taxon>
        <taxon>Pseudomonadota</taxon>
        <taxon>Gammaproteobacteria</taxon>
        <taxon>Alteromonadales</taxon>
        <taxon>Pseudoalteromonadaceae</taxon>
        <taxon>Pseudoalteromonas</taxon>
    </lineage>
</organism>
<dbReference type="EMBL" id="CP032092">
    <property type="protein sequence ID" value="AXV67616.1"/>
    <property type="molecule type" value="Genomic_DNA"/>
</dbReference>
<reference evidence="1 2" key="1">
    <citation type="submission" date="2018-08" db="EMBL/GenBank/DDBJ databases">
        <title>Draft genome sequence of Pseudoalteromonas donghaensis HJ51.</title>
        <authorList>
            <person name="Oh J."/>
            <person name="Roh D."/>
        </authorList>
    </citation>
    <scope>NUCLEOTIDE SEQUENCE [LARGE SCALE GENOMIC DNA]</scope>
    <source>
        <strain evidence="1 2">HJ51</strain>
        <plasmid evidence="1 2">unnamed2</plasmid>
    </source>
</reference>
<dbReference type="InterPro" id="IPR025506">
    <property type="entry name" value="Abi_alpha"/>
</dbReference>
<dbReference type="Proteomes" id="UP000264605">
    <property type="component" value="Plasmid unnamed2"/>
</dbReference>
<protein>
    <submittedName>
        <fullName evidence="1">DUF4393 domain-containing protein</fullName>
    </submittedName>
</protein>
<evidence type="ECO:0000313" key="2">
    <source>
        <dbReference type="Proteomes" id="UP000264605"/>
    </source>
</evidence>
<accession>A0AAD0SB43</accession>
<geneLocation type="plasmid" evidence="1 2">
    <name>unnamed2</name>
</geneLocation>
<name>A0AAD0SB43_9GAMM</name>